<name>A0A183E4T7_9BILA</name>
<dbReference type="Proteomes" id="UP000271098">
    <property type="component" value="Unassembled WGS sequence"/>
</dbReference>
<reference evidence="1 2" key="2">
    <citation type="submission" date="2018-11" db="EMBL/GenBank/DDBJ databases">
        <authorList>
            <consortium name="Pathogen Informatics"/>
        </authorList>
    </citation>
    <scope>NUCLEOTIDE SEQUENCE [LARGE SCALE GENOMIC DNA]</scope>
</reference>
<sequence length="104" mass="11666">MNPKSFAYLRSNRTEKGPGKAIFGQLPKQHQPIAASESLLFRAEAIVAANTSALHRFNNCSELDVGGRKVQRQVDDGRKSRVIIQRTNGHLGPRTIIFTRLWPQ</sequence>
<evidence type="ECO:0000313" key="3">
    <source>
        <dbReference type="WBParaSite" id="GPUH_0001600001-mRNA-1"/>
    </source>
</evidence>
<dbReference type="AlphaFoldDB" id="A0A183E4T7"/>
<dbReference type="WBParaSite" id="GPUH_0001600001-mRNA-1">
    <property type="protein sequence ID" value="GPUH_0001600001-mRNA-1"/>
    <property type="gene ID" value="GPUH_0001600001"/>
</dbReference>
<organism evidence="3">
    <name type="scientific">Gongylonema pulchrum</name>
    <dbReference type="NCBI Taxonomy" id="637853"/>
    <lineage>
        <taxon>Eukaryota</taxon>
        <taxon>Metazoa</taxon>
        <taxon>Ecdysozoa</taxon>
        <taxon>Nematoda</taxon>
        <taxon>Chromadorea</taxon>
        <taxon>Rhabditida</taxon>
        <taxon>Spirurina</taxon>
        <taxon>Spiruromorpha</taxon>
        <taxon>Spiruroidea</taxon>
        <taxon>Gongylonematidae</taxon>
        <taxon>Gongylonema</taxon>
    </lineage>
</organism>
<evidence type="ECO:0000313" key="1">
    <source>
        <dbReference type="EMBL" id="VDN27030.1"/>
    </source>
</evidence>
<protein>
    <submittedName>
        <fullName evidence="3">Reverse transcriptase</fullName>
    </submittedName>
</protein>
<reference evidence="3" key="1">
    <citation type="submission" date="2016-06" db="UniProtKB">
        <authorList>
            <consortium name="WormBaseParasite"/>
        </authorList>
    </citation>
    <scope>IDENTIFICATION</scope>
</reference>
<accession>A0A183E4T7</accession>
<proteinExistence type="predicted"/>
<dbReference type="EMBL" id="UYRT01083136">
    <property type="protein sequence ID" value="VDN27030.1"/>
    <property type="molecule type" value="Genomic_DNA"/>
</dbReference>
<gene>
    <name evidence="1" type="ORF">GPUH_LOCUS15978</name>
</gene>
<evidence type="ECO:0000313" key="2">
    <source>
        <dbReference type="Proteomes" id="UP000271098"/>
    </source>
</evidence>
<keyword evidence="2" id="KW-1185">Reference proteome</keyword>